<organism evidence="2 3">
    <name type="scientific">Rhodobium gokarnense</name>
    <dbReference type="NCBI Taxonomy" id="364296"/>
    <lineage>
        <taxon>Bacteria</taxon>
        <taxon>Pseudomonadati</taxon>
        <taxon>Pseudomonadota</taxon>
        <taxon>Alphaproteobacteria</taxon>
        <taxon>Hyphomicrobiales</taxon>
        <taxon>Rhodobiaceae</taxon>
        <taxon>Rhodobium</taxon>
    </lineage>
</organism>
<protein>
    <submittedName>
        <fullName evidence="2">CHASE2 domain-containing sensor protein</fullName>
    </submittedName>
</protein>
<feature type="transmembrane region" description="Helical" evidence="1">
    <location>
        <begin position="92"/>
        <end position="111"/>
    </location>
</feature>
<reference evidence="3" key="1">
    <citation type="submission" date="2023-07" db="EMBL/GenBank/DDBJ databases">
        <title>Genome sequencing of Purple Non-Sulfur Bacteria from various extreme environments.</title>
        <authorList>
            <person name="Mayer M."/>
        </authorList>
    </citation>
    <scope>NUCLEOTIDE SEQUENCE [LARGE SCALE GENOMIC DNA]</scope>
    <source>
        <strain evidence="3">DSM 17935</strain>
    </source>
</reference>
<feature type="transmembrane region" description="Helical" evidence="1">
    <location>
        <begin position="57"/>
        <end position="80"/>
    </location>
</feature>
<accession>A0ABT3H7I8</accession>
<comment type="caution">
    <text evidence="2">The sequence shown here is derived from an EMBL/GenBank/DDBJ whole genome shotgun (WGS) entry which is preliminary data.</text>
</comment>
<sequence length="113" mass="11676">MGEATRLVLIYAVCGLPVLLVPGWRTLGALAAAWAVVAVWVVTCWEPPDGLGFSEKLFVALLVVAGFVGVAAGIGARALILFVHGKGGDRAPAYLGAGLVYAIPPLAFFLLSK</sequence>
<dbReference type="EMBL" id="JAOQNS010000002">
    <property type="protein sequence ID" value="MCW2306299.1"/>
    <property type="molecule type" value="Genomic_DNA"/>
</dbReference>
<evidence type="ECO:0000313" key="2">
    <source>
        <dbReference type="EMBL" id="MCW2306299.1"/>
    </source>
</evidence>
<keyword evidence="1" id="KW-0472">Membrane</keyword>
<evidence type="ECO:0000313" key="3">
    <source>
        <dbReference type="Proteomes" id="UP001209755"/>
    </source>
</evidence>
<keyword evidence="3" id="KW-1185">Reference proteome</keyword>
<dbReference type="RefSeq" id="WP_264599974.1">
    <property type="nucleotide sequence ID" value="NZ_JAOQNS010000002.1"/>
</dbReference>
<gene>
    <name evidence="2" type="ORF">M2319_000618</name>
</gene>
<keyword evidence="1" id="KW-0812">Transmembrane</keyword>
<evidence type="ECO:0000256" key="1">
    <source>
        <dbReference type="SAM" id="Phobius"/>
    </source>
</evidence>
<feature type="transmembrane region" description="Helical" evidence="1">
    <location>
        <begin position="29"/>
        <end position="45"/>
    </location>
</feature>
<keyword evidence="1" id="KW-1133">Transmembrane helix</keyword>
<dbReference type="Proteomes" id="UP001209755">
    <property type="component" value="Unassembled WGS sequence"/>
</dbReference>
<feature type="transmembrane region" description="Helical" evidence="1">
    <location>
        <begin position="7"/>
        <end position="23"/>
    </location>
</feature>
<proteinExistence type="predicted"/>
<name>A0ABT3H7I8_9HYPH</name>